<comment type="caution">
    <text evidence="2">The sequence shown here is derived from an EMBL/GenBank/DDBJ whole genome shotgun (WGS) entry which is preliminary data.</text>
</comment>
<dbReference type="SUPFAM" id="SSF47095">
    <property type="entry name" value="HMG-box"/>
    <property type="match status" value="1"/>
</dbReference>
<dbReference type="EMBL" id="JASBNA010000055">
    <property type="protein sequence ID" value="KAK7679804.1"/>
    <property type="molecule type" value="Genomic_DNA"/>
</dbReference>
<feature type="region of interest" description="Disordered" evidence="1">
    <location>
        <begin position="43"/>
        <end position="67"/>
    </location>
</feature>
<accession>A0AAW0FLI3</accession>
<evidence type="ECO:0000313" key="2">
    <source>
        <dbReference type="EMBL" id="KAK7679804.1"/>
    </source>
</evidence>
<dbReference type="Proteomes" id="UP001385951">
    <property type="component" value="Unassembled WGS sequence"/>
</dbReference>
<organism evidence="2 3">
    <name type="scientific">Cerrena zonata</name>
    <dbReference type="NCBI Taxonomy" id="2478898"/>
    <lineage>
        <taxon>Eukaryota</taxon>
        <taxon>Fungi</taxon>
        <taxon>Dikarya</taxon>
        <taxon>Basidiomycota</taxon>
        <taxon>Agaricomycotina</taxon>
        <taxon>Agaricomycetes</taxon>
        <taxon>Polyporales</taxon>
        <taxon>Cerrenaceae</taxon>
        <taxon>Cerrena</taxon>
    </lineage>
</organism>
<keyword evidence="3" id="KW-1185">Reference proteome</keyword>
<gene>
    <name evidence="2" type="ORF">QCA50_017130</name>
</gene>
<dbReference type="AlphaFoldDB" id="A0AAW0FLI3"/>
<dbReference type="Gene3D" id="1.10.30.10">
    <property type="entry name" value="High mobility group box domain"/>
    <property type="match status" value="1"/>
</dbReference>
<reference evidence="2 3" key="1">
    <citation type="submission" date="2022-09" db="EMBL/GenBank/DDBJ databases">
        <authorList>
            <person name="Palmer J.M."/>
        </authorList>
    </citation>
    <scope>NUCLEOTIDE SEQUENCE [LARGE SCALE GENOMIC DNA]</scope>
    <source>
        <strain evidence="2 3">DSM 7382</strain>
    </source>
</reference>
<evidence type="ECO:0008006" key="4">
    <source>
        <dbReference type="Google" id="ProtNLM"/>
    </source>
</evidence>
<name>A0AAW0FLI3_9APHY</name>
<protein>
    <recommendedName>
        <fullName evidence="4">HMG box domain-containing protein</fullName>
    </recommendedName>
</protein>
<sequence length="246" mass="28336">MMFRLTNSLLGSGTRAAVAFRAVKPAGLMMNNPAATLATAAKSTASKKKTATASSKARQVKKSEEQKKLDALKKKLKKEKSTLKELQLKVNEKVKLNNQKVKERKEQEKLKQKEKKVLQKATQPYRRVSAYNIFIKERFNQDKNTTLNELAKAFKNLAHDEKAGFQVKADEYNAEKSKLYRPKPKMPAFGYAAFVKERFAYHDASHLKDALKDIVIFTKPVIKIYWVFIFTSYFTRLFFRHPTTTY</sequence>
<proteinExistence type="predicted"/>
<evidence type="ECO:0000256" key="1">
    <source>
        <dbReference type="SAM" id="MobiDB-lite"/>
    </source>
</evidence>
<dbReference type="InterPro" id="IPR036910">
    <property type="entry name" value="HMG_box_dom_sf"/>
</dbReference>
<evidence type="ECO:0000313" key="3">
    <source>
        <dbReference type="Proteomes" id="UP001385951"/>
    </source>
</evidence>